<name>A0A7C9UWT8_9PROT</name>
<dbReference type="InterPro" id="IPR059063">
    <property type="entry name" value="SocB"/>
</dbReference>
<reference evidence="2 3" key="1">
    <citation type="submission" date="2020-02" db="EMBL/GenBank/DDBJ databases">
        <authorList>
            <person name="Dziuba M."/>
            <person name="Kuznetsov B."/>
            <person name="Mardanov A."/>
            <person name="Ravin N."/>
            <person name="Grouzdev D."/>
        </authorList>
    </citation>
    <scope>NUCLEOTIDE SEQUENCE [LARGE SCALE GENOMIC DNA]</scope>
    <source>
        <strain evidence="2 3">SpK</strain>
    </source>
</reference>
<evidence type="ECO:0000313" key="2">
    <source>
        <dbReference type="EMBL" id="NFV80372.1"/>
    </source>
</evidence>
<dbReference type="AlphaFoldDB" id="A0A7C9UWT8"/>
<feature type="region of interest" description="Disordered" evidence="1">
    <location>
        <begin position="223"/>
        <end position="250"/>
    </location>
</feature>
<dbReference type="Pfam" id="PF26318">
    <property type="entry name" value="SocB"/>
    <property type="match status" value="1"/>
</dbReference>
<comment type="caution">
    <text evidence="2">The sequence shown here is derived from an EMBL/GenBank/DDBJ whole genome shotgun (WGS) entry which is preliminary data.</text>
</comment>
<evidence type="ECO:0000313" key="3">
    <source>
        <dbReference type="Proteomes" id="UP000480684"/>
    </source>
</evidence>
<proteinExistence type="predicted"/>
<dbReference type="Proteomes" id="UP000480684">
    <property type="component" value="Unassembled WGS sequence"/>
</dbReference>
<accession>A0A7C9UWT8</accession>
<organism evidence="2 3">
    <name type="scientific">Magnetospirillum aberrantis SpK</name>
    <dbReference type="NCBI Taxonomy" id="908842"/>
    <lineage>
        <taxon>Bacteria</taxon>
        <taxon>Pseudomonadati</taxon>
        <taxon>Pseudomonadota</taxon>
        <taxon>Alphaproteobacteria</taxon>
        <taxon>Rhodospirillales</taxon>
        <taxon>Rhodospirillaceae</taxon>
        <taxon>Magnetospirillum</taxon>
    </lineage>
</organism>
<protein>
    <submittedName>
        <fullName evidence="2">Uncharacterized protein</fullName>
    </submittedName>
</protein>
<dbReference type="RefSeq" id="WP_163678491.1">
    <property type="nucleotide sequence ID" value="NZ_JAAIYP010000036.1"/>
</dbReference>
<sequence>MRTDRIHEIDLACICPLPTEMKWEALRRLKVFVPPHTFRPVRRTLFDIFGVQPNRHISLARTPWPCIDAKIRNLSANASEEGANLCAAEGLHAYASAHSIHGVANQFTRMSLGRGGLSYWSNMVLDIGGVTVVPFLDPRVSGGLTEIGMQFVFSVMDLRVRQLDVDFYDAYMAILRLSPPIDGRRHVQPYFDTGTELFSQDQLKAMVRETYDIWRLVLQERADERREKPRKATSQIELPFDVRSPARKAS</sequence>
<dbReference type="EMBL" id="JAAIYP010000036">
    <property type="protein sequence ID" value="NFV80372.1"/>
    <property type="molecule type" value="Genomic_DNA"/>
</dbReference>
<evidence type="ECO:0000256" key="1">
    <source>
        <dbReference type="SAM" id="MobiDB-lite"/>
    </source>
</evidence>
<dbReference type="NCBIfam" id="NF047746">
    <property type="entry name" value="SocB_toxin"/>
    <property type="match status" value="1"/>
</dbReference>
<gene>
    <name evidence="2" type="ORF">G4223_09640</name>
</gene>
<keyword evidence="3" id="KW-1185">Reference proteome</keyword>